<dbReference type="Proteomes" id="UP001157114">
    <property type="component" value="Unassembled WGS sequence"/>
</dbReference>
<comment type="subcellular location">
    <subcellularLocation>
        <location evidence="1">Membrane</location>
        <topology evidence="1">Multi-pass membrane protein</topology>
    </subcellularLocation>
</comment>
<evidence type="ECO:0000313" key="8">
    <source>
        <dbReference type="Proteomes" id="UP001157114"/>
    </source>
</evidence>
<evidence type="ECO:0000259" key="6">
    <source>
        <dbReference type="Pfam" id="PF12698"/>
    </source>
</evidence>
<organism evidence="7 8">
    <name type="scientific">Paenibacillus glycanilyticus</name>
    <dbReference type="NCBI Taxonomy" id="126569"/>
    <lineage>
        <taxon>Bacteria</taxon>
        <taxon>Bacillati</taxon>
        <taxon>Bacillota</taxon>
        <taxon>Bacilli</taxon>
        <taxon>Bacillales</taxon>
        <taxon>Paenibacillaceae</taxon>
        <taxon>Paenibacillus</taxon>
    </lineage>
</organism>
<dbReference type="Gene3D" id="3.40.1710.10">
    <property type="entry name" value="abc type-2 transporter like domain"/>
    <property type="match status" value="1"/>
</dbReference>
<dbReference type="PANTHER" id="PTHR43077:SF5">
    <property type="entry name" value="PHAGE INFECTION PROTEIN"/>
    <property type="match status" value="1"/>
</dbReference>
<keyword evidence="4 5" id="KW-0472">Membrane</keyword>
<keyword evidence="2 5" id="KW-0812">Transmembrane</keyword>
<comment type="caution">
    <text evidence="7">The sequence shown here is derived from an EMBL/GenBank/DDBJ whole genome shotgun (WGS) entry which is preliminary data.</text>
</comment>
<feature type="transmembrane region" description="Helical" evidence="5">
    <location>
        <begin position="262"/>
        <end position="280"/>
    </location>
</feature>
<keyword evidence="8" id="KW-1185">Reference proteome</keyword>
<evidence type="ECO:0000256" key="2">
    <source>
        <dbReference type="ARBA" id="ARBA00022692"/>
    </source>
</evidence>
<dbReference type="InterPro" id="IPR051328">
    <property type="entry name" value="T7SS_ABC-Transporter"/>
</dbReference>
<accession>A0ABQ6G5T2</accession>
<evidence type="ECO:0000256" key="4">
    <source>
        <dbReference type="ARBA" id="ARBA00023136"/>
    </source>
</evidence>
<evidence type="ECO:0000256" key="3">
    <source>
        <dbReference type="ARBA" id="ARBA00022989"/>
    </source>
</evidence>
<feature type="domain" description="ABC-2 type transporter transmembrane" evidence="6">
    <location>
        <begin position="18"/>
        <end position="365"/>
    </location>
</feature>
<evidence type="ECO:0000256" key="1">
    <source>
        <dbReference type="ARBA" id="ARBA00004141"/>
    </source>
</evidence>
<dbReference type="PANTHER" id="PTHR43077">
    <property type="entry name" value="TRANSPORT PERMEASE YVFS-RELATED"/>
    <property type="match status" value="1"/>
</dbReference>
<proteinExistence type="predicted"/>
<feature type="transmembrane region" description="Helical" evidence="5">
    <location>
        <begin position="193"/>
        <end position="213"/>
    </location>
</feature>
<evidence type="ECO:0000256" key="5">
    <source>
        <dbReference type="SAM" id="Phobius"/>
    </source>
</evidence>
<dbReference type="InterPro" id="IPR013525">
    <property type="entry name" value="ABC2_TM"/>
</dbReference>
<dbReference type="Pfam" id="PF12698">
    <property type="entry name" value="ABC2_membrane_3"/>
    <property type="match status" value="1"/>
</dbReference>
<name>A0ABQ6G5T2_9BACL</name>
<keyword evidence="3 5" id="KW-1133">Transmembrane helix</keyword>
<feature type="transmembrane region" description="Helical" evidence="5">
    <location>
        <begin position="350"/>
        <end position="370"/>
    </location>
</feature>
<dbReference type="EMBL" id="BSSQ01000002">
    <property type="protein sequence ID" value="GLX66319.1"/>
    <property type="molecule type" value="Genomic_DNA"/>
</dbReference>
<protein>
    <recommendedName>
        <fullName evidence="6">ABC-2 type transporter transmembrane domain-containing protein</fullName>
    </recommendedName>
</protein>
<dbReference type="RefSeq" id="WP_284237014.1">
    <property type="nucleotide sequence ID" value="NZ_BSSQ01000002.1"/>
</dbReference>
<sequence>MKQALQAFMKRPTTWIGIITALTFQIVFSLIWMTGYDGVTDRANQLHIAIVNKDQQLGSQVASNLVKELPFQMSQLDSLEQAKQQLDDRKLQMVIYLPEDFTQQTASPEGHANIQYWINESNPALIKSMMSGVAGQVTAEVNKQAVAAGVKSTLGEAAKMPEEQAAAAALSLAERVTADIQSTNAIHGMNNQMVPMMMVLASYVGAMIMGMNLEQSAMMIQASVSRWRRFAARSVINVAAAVAVSLVGSTLLYSLGGQIEQGFIHLWLFEMLFLLTFMFVSQMFLYLFGMAGMLFNIMLLSAQLVSSGTIVPRELLSGFYTGLGAVLPATYAVEGNMNLLFGGTGVGREVAALLLITAVAVAVSAAATGLKKSAGRKHGAAAAVQVNQSK</sequence>
<feature type="transmembrane region" description="Helical" evidence="5">
    <location>
        <begin position="12"/>
        <end position="33"/>
    </location>
</feature>
<feature type="transmembrane region" description="Helical" evidence="5">
    <location>
        <begin position="234"/>
        <end position="256"/>
    </location>
</feature>
<gene>
    <name evidence="7" type="ORF">MU1_06630</name>
</gene>
<evidence type="ECO:0000313" key="7">
    <source>
        <dbReference type="EMBL" id="GLX66319.1"/>
    </source>
</evidence>
<reference evidence="7 8" key="1">
    <citation type="submission" date="2023-03" db="EMBL/GenBank/DDBJ databases">
        <title>Draft genome sequence of the bacteria which degrade cell wall of Tricholomamatutake.</title>
        <authorList>
            <person name="Konishi Y."/>
            <person name="Fukuta Y."/>
            <person name="Shirasaka N."/>
        </authorList>
    </citation>
    <scope>NUCLEOTIDE SEQUENCE [LARGE SCALE GENOMIC DNA]</scope>
    <source>
        <strain evidence="8">mu1</strain>
    </source>
</reference>